<feature type="compositionally biased region" description="Polar residues" evidence="1">
    <location>
        <begin position="253"/>
        <end position="267"/>
    </location>
</feature>
<feature type="compositionally biased region" description="Basic and acidic residues" evidence="1">
    <location>
        <begin position="190"/>
        <end position="199"/>
    </location>
</feature>
<accession>A0A3N4KJX7</accession>
<feature type="compositionally biased region" description="Low complexity" evidence="1">
    <location>
        <begin position="801"/>
        <end position="811"/>
    </location>
</feature>
<feature type="compositionally biased region" description="Basic and acidic residues" evidence="1">
    <location>
        <begin position="284"/>
        <end position="294"/>
    </location>
</feature>
<evidence type="ECO:0000256" key="1">
    <source>
        <dbReference type="SAM" id="MobiDB-lite"/>
    </source>
</evidence>
<dbReference type="Proteomes" id="UP000277580">
    <property type="component" value="Unassembled WGS sequence"/>
</dbReference>
<feature type="region of interest" description="Disordered" evidence="1">
    <location>
        <begin position="171"/>
        <end position="267"/>
    </location>
</feature>
<feature type="compositionally biased region" description="Basic and acidic residues" evidence="1">
    <location>
        <begin position="30"/>
        <end position="40"/>
    </location>
</feature>
<feature type="region of interest" description="Disordered" evidence="1">
    <location>
        <begin position="479"/>
        <end position="521"/>
    </location>
</feature>
<dbReference type="InParanoid" id="A0A3N4KJX7"/>
<feature type="compositionally biased region" description="Basic and acidic residues" evidence="1">
    <location>
        <begin position="601"/>
        <end position="615"/>
    </location>
</feature>
<dbReference type="OrthoDB" id="10422302at2759"/>
<gene>
    <name evidence="2" type="ORF">P167DRAFT_575726</name>
</gene>
<evidence type="ECO:0000313" key="3">
    <source>
        <dbReference type="Proteomes" id="UP000277580"/>
    </source>
</evidence>
<organism evidence="2 3">
    <name type="scientific">Morchella conica CCBAS932</name>
    <dbReference type="NCBI Taxonomy" id="1392247"/>
    <lineage>
        <taxon>Eukaryota</taxon>
        <taxon>Fungi</taxon>
        <taxon>Dikarya</taxon>
        <taxon>Ascomycota</taxon>
        <taxon>Pezizomycotina</taxon>
        <taxon>Pezizomycetes</taxon>
        <taxon>Pezizales</taxon>
        <taxon>Morchellaceae</taxon>
        <taxon>Morchella</taxon>
    </lineage>
</organism>
<protein>
    <submittedName>
        <fullName evidence="2">Uncharacterized protein</fullName>
    </submittedName>
</protein>
<sequence length="864" mass="95731">MEPNPPLLNSGREEGTDHSSPLLRYPPHPYVEDAESKDVQYESEPTSFHGPSRMDVSSTDSFPGALPGQLLIEYPGSLPTEDLEEERPINPPNTPQTLSESSFSYGTPCRHTELEESLDSFDSEETESIYENDATSQNLSSAVGLPPHVPYIQETPAVSIESQFEPFQLETIEEEPVEGTTASGVNTMDEEPRLQKETPRSTSFTAILNEDEEEIDSDENELSVQFIENIEDESPANPENSLHHAFKTDRNESPQSTTRVGSGSLSLESMLAENSTVASLDIKAAGENHKSAEAEDKDEDENEDEDMLFSVPMARKVIPKGTALKLTISIPSGSEDSTRLPTSPKRDVYDPTSLRKPGPVKMESLEYGLVTRRRGILPPPSLKLPPVSSIPQEPPPSYEESMGLTNDPGVLLKDPFDGSDSESDSDSDSDDDDDEDEDAFDPNNEDDLYDTASSRLDVLDRLIAETKASRSFSLRKEPINTTTEVGSNEYEGKHLPSQEHQHLDATTTRPDYDENGPLIFRKPPRKEYRETFRLEPHPRISKTQHVGNIPLQPLSIGGSQAEPYDLSVNKLTSVPIPSNDTPSITEELPRHRSIRTFHGLLESRKPDQKPEDDMNRSSSLKLSNNSRDNLSGPRMVFKRDLGSKDRKGYSDMINILQGVINTLERPISMSELEISTAVDKSQIIVDSNSTSQRAKTHFSSSNALCSSEMASHIEEDRIEEDGGGEREKAQKELSENESEESDEPRSKDGDRSSTDDDQNSDHGPSSGGAEIMTGHTTSDHQDNQERGNSNTDSPPRENDGKTSLSSSNNSKTWGHHILNCEYMLEPVSTHQALEGHQTKLLRAEIYITNNTMFDIGLYITSKSV</sequence>
<feature type="region of interest" description="Disordered" evidence="1">
    <location>
        <begin position="688"/>
        <end position="707"/>
    </location>
</feature>
<feature type="compositionally biased region" description="Acidic residues" evidence="1">
    <location>
        <begin position="115"/>
        <end position="130"/>
    </location>
</feature>
<feature type="compositionally biased region" description="Polar residues" evidence="1">
    <location>
        <begin position="329"/>
        <end position="341"/>
    </location>
</feature>
<evidence type="ECO:0000313" key="2">
    <source>
        <dbReference type="EMBL" id="RPB10866.1"/>
    </source>
</evidence>
<dbReference type="AlphaFoldDB" id="A0A3N4KJX7"/>
<feature type="region of interest" description="Disordered" evidence="1">
    <location>
        <begin position="1"/>
        <end position="142"/>
    </location>
</feature>
<reference evidence="2 3" key="1">
    <citation type="journal article" date="2018" name="Nat. Ecol. Evol.">
        <title>Pezizomycetes genomes reveal the molecular basis of ectomycorrhizal truffle lifestyle.</title>
        <authorList>
            <person name="Murat C."/>
            <person name="Payen T."/>
            <person name="Noel B."/>
            <person name="Kuo A."/>
            <person name="Morin E."/>
            <person name="Chen J."/>
            <person name="Kohler A."/>
            <person name="Krizsan K."/>
            <person name="Balestrini R."/>
            <person name="Da Silva C."/>
            <person name="Montanini B."/>
            <person name="Hainaut M."/>
            <person name="Levati E."/>
            <person name="Barry K.W."/>
            <person name="Belfiori B."/>
            <person name="Cichocki N."/>
            <person name="Clum A."/>
            <person name="Dockter R.B."/>
            <person name="Fauchery L."/>
            <person name="Guy J."/>
            <person name="Iotti M."/>
            <person name="Le Tacon F."/>
            <person name="Lindquist E.A."/>
            <person name="Lipzen A."/>
            <person name="Malagnac F."/>
            <person name="Mello A."/>
            <person name="Molinier V."/>
            <person name="Miyauchi S."/>
            <person name="Poulain J."/>
            <person name="Riccioni C."/>
            <person name="Rubini A."/>
            <person name="Sitrit Y."/>
            <person name="Splivallo R."/>
            <person name="Traeger S."/>
            <person name="Wang M."/>
            <person name="Zifcakova L."/>
            <person name="Wipf D."/>
            <person name="Zambonelli A."/>
            <person name="Paolocci F."/>
            <person name="Nowrousian M."/>
            <person name="Ottonello S."/>
            <person name="Baldrian P."/>
            <person name="Spatafora J.W."/>
            <person name="Henrissat B."/>
            <person name="Nagy L.G."/>
            <person name="Aury J.M."/>
            <person name="Wincker P."/>
            <person name="Grigoriev I.V."/>
            <person name="Bonfante P."/>
            <person name="Martin F.M."/>
        </authorList>
    </citation>
    <scope>NUCLEOTIDE SEQUENCE [LARGE SCALE GENOMIC DNA]</scope>
    <source>
        <strain evidence="2 3">CCBAS932</strain>
    </source>
</reference>
<feature type="region of interest" description="Disordered" evidence="1">
    <location>
        <begin position="577"/>
        <end position="642"/>
    </location>
</feature>
<feature type="compositionally biased region" description="Basic and acidic residues" evidence="1">
    <location>
        <begin position="490"/>
        <end position="503"/>
    </location>
</feature>
<name>A0A3N4KJX7_9PEZI</name>
<proteinExistence type="predicted"/>
<dbReference type="EMBL" id="ML119139">
    <property type="protein sequence ID" value="RPB10866.1"/>
    <property type="molecule type" value="Genomic_DNA"/>
</dbReference>
<feature type="compositionally biased region" description="Basic and acidic residues" evidence="1">
    <location>
        <begin position="743"/>
        <end position="754"/>
    </location>
</feature>
<feature type="compositionally biased region" description="Acidic residues" evidence="1">
    <location>
        <begin position="295"/>
        <end position="305"/>
    </location>
</feature>
<feature type="region of interest" description="Disordered" evidence="1">
    <location>
        <begin position="279"/>
        <end position="305"/>
    </location>
</feature>
<feature type="region of interest" description="Disordered" evidence="1">
    <location>
        <begin position="327"/>
        <end position="452"/>
    </location>
</feature>
<feature type="compositionally biased region" description="Acidic residues" evidence="1">
    <location>
        <begin position="417"/>
        <end position="449"/>
    </location>
</feature>
<feature type="compositionally biased region" description="Basic and acidic residues" evidence="1">
    <location>
        <begin position="723"/>
        <end position="734"/>
    </location>
</feature>
<keyword evidence="3" id="KW-1185">Reference proteome</keyword>
<feature type="region of interest" description="Disordered" evidence="1">
    <location>
        <begin position="716"/>
        <end position="811"/>
    </location>
</feature>
<feature type="compositionally biased region" description="Acidic residues" evidence="1">
    <location>
        <begin position="209"/>
        <end position="221"/>
    </location>
</feature>
<feature type="compositionally biased region" description="Low complexity" evidence="1">
    <location>
        <begin position="616"/>
        <end position="631"/>
    </location>
</feature>
<feature type="compositionally biased region" description="Polar residues" evidence="1">
    <location>
        <begin position="95"/>
        <end position="105"/>
    </location>
</feature>